<comment type="caution">
    <text evidence="1">The sequence shown here is derived from an EMBL/GenBank/DDBJ whole genome shotgun (WGS) entry which is preliminary data.</text>
</comment>
<dbReference type="Proteomes" id="UP001213000">
    <property type="component" value="Unassembled WGS sequence"/>
</dbReference>
<evidence type="ECO:0000313" key="2">
    <source>
        <dbReference type="Proteomes" id="UP001213000"/>
    </source>
</evidence>
<name>A0AAD5YR30_9AGAR</name>
<accession>A0AAD5YR30</accession>
<reference evidence="1" key="1">
    <citation type="submission" date="2022-07" db="EMBL/GenBank/DDBJ databases">
        <title>Genome Sequence of Leucocoprinus birnbaumii.</title>
        <authorList>
            <person name="Buettner E."/>
        </authorList>
    </citation>
    <scope>NUCLEOTIDE SEQUENCE</scope>
    <source>
        <strain evidence="1">VT141</strain>
    </source>
</reference>
<organism evidence="1 2">
    <name type="scientific">Leucocoprinus birnbaumii</name>
    <dbReference type="NCBI Taxonomy" id="56174"/>
    <lineage>
        <taxon>Eukaryota</taxon>
        <taxon>Fungi</taxon>
        <taxon>Dikarya</taxon>
        <taxon>Basidiomycota</taxon>
        <taxon>Agaricomycotina</taxon>
        <taxon>Agaricomycetes</taxon>
        <taxon>Agaricomycetidae</taxon>
        <taxon>Agaricales</taxon>
        <taxon>Agaricineae</taxon>
        <taxon>Agaricaceae</taxon>
        <taxon>Leucocoprinus</taxon>
    </lineage>
</organism>
<dbReference type="AlphaFoldDB" id="A0AAD5YR30"/>
<sequence length="281" mass="31093">MAPPPRTRTALRKENNLRLVTFFRRIAGPRPRNSELNRCAHGFRRFRLCTGASTRSLTNAGRWFIICSQCNVFRWATPAVNFNRLFAENNTFRLLYSRREAFGPRSWDNEPDPLSLSMGQLSLTANSVDGPAGHSGATSIGSPGAIFHLPQMLSSGSGSTVTTPATQSASFTESSDSDVEMVDCPASTDKSILVLVFWTQNDCDPCVLEVPYGSGTIALSDHKLLLGKHGIERSDSYAIYDIAAKSWSAAEWDTYMICDEGETLLFRLTSVSRFHNFDLYA</sequence>
<evidence type="ECO:0000313" key="1">
    <source>
        <dbReference type="EMBL" id="KAJ3563029.1"/>
    </source>
</evidence>
<keyword evidence="2" id="KW-1185">Reference proteome</keyword>
<protein>
    <submittedName>
        <fullName evidence="1">Uncharacterized protein</fullName>
    </submittedName>
</protein>
<gene>
    <name evidence="1" type="ORF">NP233_g9206</name>
</gene>
<proteinExistence type="predicted"/>
<dbReference type="EMBL" id="JANIEX010000804">
    <property type="protein sequence ID" value="KAJ3563029.1"/>
    <property type="molecule type" value="Genomic_DNA"/>
</dbReference>